<evidence type="ECO:0000313" key="3">
    <source>
        <dbReference type="EMBL" id="KAF6168707.1"/>
    </source>
</evidence>
<dbReference type="Proteomes" id="UP000541444">
    <property type="component" value="Unassembled WGS sequence"/>
</dbReference>
<proteinExistence type="predicted"/>
<dbReference type="EMBL" id="JACGCM010000685">
    <property type="protein sequence ID" value="KAF6168707.1"/>
    <property type="molecule type" value="Genomic_DNA"/>
</dbReference>
<accession>A0A7J7NNA4</accession>
<comment type="caution">
    <text evidence="3">The sequence shown here is derived from an EMBL/GenBank/DDBJ whole genome shotgun (WGS) entry which is preliminary data.</text>
</comment>
<name>A0A7J7NNA4_9MAGN</name>
<evidence type="ECO:0000313" key="4">
    <source>
        <dbReference type="Proteomes" id="UP000541444"/>
    </source>
</evidence>
<gene>
    <name evidence="3" type="ORF">GIB67_026593</name>
</gene>
<dbReference type="OrthoDB" id="633301at2759"/>
<keyword evidence="4" id="KW-1185">Reference proteome</keyword>
<feature type="coiled-coil region" evidence="1">
    <location>
        <begin position="125"/>
        <end position="226"/>
    </location>
</feature>
<sequence>MEEEKKRKKNKKKKNKQSKTTSEIAVVADNGETTTSIEKTQFNALLQKYNELMISSDGPASEMEMVESGSFHKADYIAIEKEFMFLQREKDAWLQKETSLVDKVRQLENDKKAVTLMENSAKDVVNRLNEDKMGLLTQVKELEGSRNFLLQKNQELVETIYDLKKQIQHLEKNSSFAFSKAEMERMQHASRDDDLMAQIQAERSQVEKLDKQNVELIEKVNELSSKLDQRSLILGYSSPTSLDQMVTVSEPATMADHMSDISEKILVLDDRTDSPLNIQSTADDDKDMSITVSRIQIEELPLRSFETGETEEEIVQVSLDDNELQDVAVSEPTAETGDESGVPLTDAPLIGAPFRLISFFAKYVSGADLVKKNTSSSGN</sequence>
<feature type="compositionally biased region" description="Basic residues" evidence="2">
    <location>
        <begin position="1"/>
        <end position="17"/>
    </location>
</feature>
<keyword evidence="1" id="KW-0175">Coiled coil</keyword>
<evidence type="ECO:0000256" key="1">
    <source>
        <dbReference type="SAM" id="Coils"/>
    </source>
</evidence>
<evidence type="ECO:0000256" key="2">
    <source>
        <dbReference type="SAM" id="MobiDB-lite"/>
    </source>
</evidence>
<feature type="region of interest" description="Disordered" evidence="2">
    <location>
        <begin position="1"/>
        <end position="23"/>
    </location>
</feature>
<organism evidence="3 4">
    <name type="scientific">Kingdonia uniflora</name>
    <dbReference type="NCBI Taxonomy" id="39325"/>
    <lineage>
        <taxon>Eukaryota</taxon>
        <taxon>Viridiplantae</taxon>
        <taxon>Streptophyta</taxon>
        <taxon>Embryophyta</taxon>
        <taxon>Tracheophyta</taxon>
        <taxon>Spermatophyta</taxon>
        <taxon>Magnoliopsida</taxon>
        <taxon>Ranunculales</taxon>
        <taxon>Circaeasteraceae</taxon>
        <taxon>Kingdonia</taxon>
    </lineage>
</organism>
<protein>
    <submittedName>
        <fullName evidence="3">Uncharacterized protein</fullName>
    </submittedName>
</protein>
<dbReference type="AlphaFoldDB" id="A0A7J7NNA4"/>
<reference evidence="3 4" key="1">
    <citation type="journal article" date="2020" name="IScience">
        <title>Genome Sequencing of the Endangered Kingdonia uniflora (Circaeasteraceae, Ranunculales) Reveals Potential Mechanisms of Evolutionary Specialization.</title>
        <authorList>
            <person name="Sun Y."/>
            <person name="Deng T."/>
            <person name="Zhang A."/>
            <person name="Moore M.J."/>
            <person name="Landis J.B."/>
            <person name="Lin N."/>
            <person name="Zhang H."/>
            <person name="Zhang X."/>
            <person name="Huang J."/>
            <person name="Zhang X."/>
            <person name="Sun H."/>
            <person name="Wang H."/>
        </authorList>
    </citation>
    <scope>NUCLEOTIDE SEQUENCE [LARGE SCALE GENOMIC DNA]</scope>
    <source>
        <strain evidence="3">TB1705</strain>
        <tissue evidence="3">Leaf</tissue>
    </source>
</reference>